<accession>A0ACB0ZZN8</accession>
<sequence>MQLYALYKQGSCGDNNNCKPGTFDIRGKKKWEAWNGKKGFLFEFKIKKNFKLFF</sequence>
<protein>
    <submittedName>
        <fullName evidence="1">Uncharacterized protein</fullName>
    </submittedName>
</protein>
<dbReference type="Proteomes" id="UP001497535">
    <property type="component" value="Unassembled WGS sequence"/>
</dbReference>
<comment type="caution">
    <text evidence="1">The sequence shown here is derived from an EMBL/GenBank/DDBJ whole genome shotgun (WGS) entry which is preliminary data.</text>
</comment>
<organism evidence="1 2">
    <name type="scientific">Meloidogyne enterolobii</name>
    <name type="common">Root-knot nematode worm</name>
    <name type="synonym">Meloidogyne mayaguensis</name>
    <dbReference type="NCBI Taxonomy" id="390850"/>
    <lineage>
        <taxon>Eukaryota</taxon>
        <taxon>Metazoa</taxon>
        <taxon>Ecdysozoa</taxon>
        <taxon>Nematoda</taxon>
        <taxon>Chromadorea</taxon>
        <taxon>Rhabditida</taxon>
        <taxon>Tylenchina</taxon>
        <taxon>Tylenchomorpha</taxon>
        <taxon>Tylenchoidea</taxon>
        <taxon>Meloidogynidae</taxon>
        <taxon>Meloidogyninae</taxon>
        <taxon>Meloidogyne</taxon>
    </lineage>
</organism>
<name>A0ACB0ZZN8_MELEN</name>
<dbReference type="EMBL" id="CAVMJV010000051">
    <property type="protein sequence ID" value="CAK5083656.1"/>
    <property type="molecule type" value="Genomic_DNA"/>
</dbReference>
<proteinExistence type="predicted"/>
<evidence type="ECO:0000313" key="1">
    <source>
        <dbReference type="EMBL" id="CAK5083656.1"/>
    </source>
</evidence>
<keyword evidence="2" id="KW-1185">Reference proteome</keyword>
<gene>
    <name evidence="1" type="ORF">MENTE1834_LOCUS31006</name>
</gene>
<reference evidence="1" key="1">
    <citation type="submission" date="2023-11" db="EMBL/GenBank/DDBJ databases">
        <authorList>
            <person name="Poullet M."/>
        </authorList>
    </citation>
    <scope>NUCLEOTIDE SEQUENCE</scope>
    <source>
        <strain evidence="1">E1834</strain>
    </source>
</reference>
<evidence type="ECO:0000313" key="2">
    <source>
        <dbReference type="Proteomes" id="UP001497535"/>
    </source>
</evidence>